<dbReference type="Gene3D" id="3.40.50.2300">
    <property type="match status" value="1"/>
</dbReference>
<dbReference type="PROSITE" id="PS50112">
    <property type="entry name" value="PAS"/>
    <property type="match status" value="1"/>
</dbReference>
<keyword evidence="3 5" id="KW-0597">Phosphoprotein</keyword>
<evidence type="ECO:0000256" key="1">
    <source>
        <dbReference type="ARBA" id="ARBA00000085"/>
    </source>
</evidence>
<dbReference type="KEGG" id="slom:PXH66_11925"/>
<evidence type="ECO:0000259" key="7">
    <source>
        <dbReference type="PROSITE" id="PS50110"/>
    </source>
</evidence>
<dbReference type="InterPro" id="IPR000014">
    <property type="entry name" value="PAS"/>
</dbReference>
<dbReference type="RefSeq" id="WP_330931716.1">
    <property type="nucleotide sequence ID" value="NZ_CP119075.1"/>
</dbReference>
<dbReference type="Gene3D" id="1.10.287.130">
    <property type="match status" value="1"/>
</dbReference>
<sequence length="499" mass="54762">MDVWRRSAAGLCLVGSDGVIRRVNDAFAAALGFEADELEGLPIARLHPPDMALAMRAMHDAVVADDNETEWTGREMKFVHRRGRPVVAFSRNARVQGSDGEVLRLITFVDMSKMARGDRQLQLLHRMENFDALASAIANDFNNLLAIILGYSALLQEGTADSRRLRVVAEGVEGAVERASTLVRQSLYLVRRPDAVLRGANLAEMVEARVQQLRMAHGDRPIDLSVSMSSELRAVPIDVDQLGDAIDNLFGRLHQLDPKGQRALRIRTLRATGAELRSRYAQADDGAYAVIEISHPGLPRSRSRPPIPLHEQTQTAPSHDLGFTMVERIVESHSGFLGQQEQANGGLLFAIHLPLAATEHLTKAETSQSKPPMRPAKQAGQRSILVVDDEQGLLDAISETLQRAGFEVFAAKDGTAALDLFTQHRAQIDLVICDLVLPGMNGWEVFTSMRELQADVTVLIMSGHLEPKLQSAVSRSGAAGFLQKPFSMTAFMRVVRTLV</sequence>
<dbReference type="EC" id="2.7.13.3" evidence="2"/>
<evidence type="ECO:0000313" key="10">
    <source>
        <dbReference type="Proteomes" id="UP001218638"/>
    </source>
</evidence>
<dbReference type="PROSITE" id="PS50110">
    <property type="entry name" value="RESPONSE_REGULATORY"/>
    <property type="match status" value="1"/>
</dbReference>
<evidence type="ECO:0000259" key="6">
    <source>
        <dbReference type="PROSITE" id="PS50109"/>
    </source>
</evidence>
<evidence type="ECO:0000313" key="9">
    <source>
        <dbReference type="EMBL" id="WED63042.1"/>
    </source>
</evidence>
<dbReference type="InterPro" id="IPR013656">
    <property type="entry name" value="PAS_4"/>
</dbReference>
<dbReference type="SMART" id="SM00448">
    <property type="entry name" value="REC"/>
    <property type="match status" value="1"/>
</dbReference>
<comment type="catalytic activity">
    <reaction evidence="1">
        <text>ATP + protein L-histidine = ADP + protein N-phospho-L-histidine.</text>
        <dbReference type="EC" id="2.7.13.3"/>
    </reaction>
</comment>
<feature type="domain" description="Response regulatory" evidence="7">
    <location>
        <begin position="383"/>
        <end position="499"/>
    </location>
</feature>
<proteinExistence type="predicted"/>
<dbReference type="AlphaFoldDB" id="A0AAE9ZRV0"/>
<dbReference type="InterPro" id="IPR003661">
    <property type="entry name" value="HisK_dim/P_dom"/>
</dbReference>
<dbReference type="InterPro" id="IPR035965">
    <property type="entry name" value="PAS-like_dom_sf"/>
</dbReference>
<dbReference type="InterPro" id="IPR001789">
    <property type="entry name" value="Sig_transdc_resp-reg_receiver"/>
</dbReference>
<feature type="domain" description="Histidine kinase" evidence="6">
    <location>
        <begin position="136"/>
        <end position="357"/>
    </location>
</feature>
<keyword evidence="4" id="KW-0902">Two-component regulatory system</keyword>
<dbReference type="CDD" id="cd00130">
    <property type="entry name" value="PAS"/>
    <property type="match status" value="1"/>
</dbReference>
<evidence type="ECO:0000256" key="2">
    <source>
        <dbReference type="ARBA" id="ARBA00012438"/>
    </source>
</evidence>
<reference evidence="9" key="1">
    <citation type="submission" date="2023-03" db="EMBL/GenBank/DDBJ databases">
        <title>Lomoglobus Profundus gen. nov., sp. nov., a novel member of the phylum Verrucomicrobia, isolated from deep-marine sediment of South China Sea.</title>
        <authorList>
            <person name="Ahmad T."/>
            <person name="Ishaq S.E."/>
            <person name="Wang F."/>
        </authorList>
    </citation>
    <scope>NUCLEOTIDE SEQUENCE</scope>
    <source>
        <strain evidence="9">LMO-M01</strain>
    </source>
</reference>
<dbReference type="InterPro" id="IPR036097">
    <property type="entry name" value="HisK_dim/P_sf"/>
</dbReference>
<evidence type="ECO:0000256" key="3">
    <source>
        <dbReference type="ARBA" id="ARBA00022553"/>
    </source>
</evidence>
<dbReference type="PANTHER" id="PTHR44591">
    <property type="entry name" value="STRESS RESPONSE REGULATOR PROTEIN 1"/>
    <property type="match status" value="1"/>
</dbReference>
<dbReference type="InterPro" id="IPR011006">
    <property type="entry name" value="CheY-like_superfamily"/>
</dbReference>
<evidence type="ECO:0000256" key="4">
    <source>
        <dbReference type="ARBA" id="ARBA00023012"/>
    </source>
</evidence>
<dbReference type="PANTHER" id="PTHR44591:SF14">
    <property type="entry name" value="PROTEIN PILG"/>
    <property type="match status" value="1"/>
</dbReference>
<dbReference type="SUPFAM" id="SSF55785">
    <property type="entry name" value="PYP-like sensor domain (PAS domain)"/>
    <property type="match status" value="1"/>
</dbReference>
<dbReference type="CDD" id="cd00156">
    <property type="entry name" value="REC"/>
    <property type="match status" value="1"/>
</dbReference>
<dbReference type="SUPFAM" id="SSF47384">
    <property type="entry name" value="Homodimeric domain of signal transducing histidine kinase"/>
    <property type="match status" value="1"/>
</dbReference>
<dbReference type="PROSITE" id="PS50109">
    <property type="entry name" value="HIS_KIN"/>
    <property type="match status" value="1"/>
</dbReference>
<evidence type="ECO:0000256" key="5">
    <source>
        <dbReference type="PROSITE-ProRule" id="PRU00169"/>
    </source>
</evidence>
<dbReference type="Gene3D" id="3.30.450.20">
    <property type="entry name" value="PAS domain"/>
    <property type="match status" value="1"/>
</dbReference>
<dbReference type="InterPro" id="IPR036890">
    <property type="entry name" value="HATPase_C_sf"/>
</dbReference>
<dbReference type="NCBIfam" id="TIGR00229">
    <property type="entry name" value="sensory_box"/>
    <property type="match status" value="1"/>
</dbReference>
<name>A0AAE9ZRV0_9BACT</name>
<dbReference type="SMART" id="SM00388">
    <property type="entry name" value="HisKA"/>
    <property type="match status" value="1"/>
</dbReference>
<dbReference type="EMBL" id="CP119075">
    <property type="protein sequence ID" value="WED63042.1"/>
    <property type="molecule type" value="Genomic_DNA"/>
</dbReference>
<protein>
    <recommendedName>
        <fullName evidence="2">histidine kinase</fullName>
        <ecNumber evidence="2">2.7.13.3</ecNumber>
    </recommendedName>
</protein>
<keyword evidence="10" id="KW-1185">Reference proteome</keyword>
<dbReference type="Pfam" id="PF00072">
    <property type="entry name" value="Response_reg"/>
    <property type="match status" value="1"/>
</dbReference>
<feature type="modified residue" description="4-aspartylphosphate" evidence="5">
    <location>
        <position position="434"/>
    </location>
</feature>
<dbReference type="InterPro" id="IPR005467">
    <property type="entry name" value="His_kinase_dom"/>
</dbReference>
<dbReference type="SUPFAM" id="SSF55874">
    <property type="entry name" value="ATPase domain of HSP90 chaperone/DNA topoisomerase II/histidine kinase"/>
    <property type="match status" value="1"/>
</dbReference>
<accession>A0AAE9ZRV0</accession>
<dbReference type="GO" id="GO:0000155">
    <property type="term" value="F:phosphorelay sensor kinase activity"/>
    <property type="evidence" value="ECO:0007669"/>
    <property type="project" value="InterPro"/>
</dbReference>
<gene>
    <name evidence="9" type="ORF">PXH66_11925</name>
</gene>
<dbReference type="Proteomes" id="UP001218638">
    <property type="component" value="Chromosome"/>
</dbReference>
<organism evidence="9 10">
    <name type="scientific">Synoicihabitans lomoniglobus</name>
    <dbReference type="NCBI Taxonomy" id="2909285"/>
    <lineage>
        <taxon>Bacteria</taxon>
        <taxon>Pseudomonadati</taxon>
        <taxon>Verrucomicrobiota</taxon>
        <taxon>Opitutia</taxon>
        <taxon>Opitutales</taxon>
        <taxon>Opitutaceae</taxon>
        <taxon>Synoicihabitans</taxon>
    </lineage>
</organism>
<dbReference type="Gene3D" id="3.30.565.10">
    <property type="entry name" value="Histidine kinase-like ATPase, C-terminal domain"/>
    <property type="match status" value="1"/>
</dbReference>
<feature type="domain" description="PAS" evidence="8">
    <location>
        <begin position="1"/>
        <end position="65"/>
    </location>
</feature>
<dbReference type="InterPro" id="IPR050595">
    <property type="entry name" value="Bact_response_regulator"/>
</dbReference>
<dbReference type="Pfam" id="PF08448">
    <property type="entry name" value="PAS_4"/>
    <property type="match status" value="1"/>
</dbReference>
<evidence type="ECO:0000259" key="8">
    <source>
        <dbReference type="PROSITE" id="PS50112"/>
    </source>
</evidence>
<dbReference type="SUPFAM" id="SSF52172">
    <property type="entry name" value="CheY-like"/>
    <property type="match status" value="1"/>
</dbReference>